<feature type="compositionally biased region" description="Acidic residues" evidence="6">
    <location>
        <begin position="1343"/>
        <end position="1354"/>
    </location>
</feature>
<dbReference type="STRING" id="564608.C1N4W4"/>
<dbReference type="Proteomes" id="UP000001876">
    <property type="component" value="Unassembled WGS sequence"/>
</dbReference>
<feature type="compositionally biased region" description="Low complexity" evidence="6">
    <location>
        <begin position="1265"/>
        <end position="1279"/>
    </location>
</feature>
<dbReference type="RefSeq" id="XP_003062863.1">
    <property type="nucleotide sequence ID" value="XM_003062817.1"/>
</dbReference>
<reference evidence="7 8" key="1">
    <citation type="journal article" date="2009" name="Science">
        <title>Green evolution and dynamic adaptations revealed by genomes of the marine picoeukaryotes Micromonas.</title>
        <authorList>
            <person name="Worden A.Z."/>
            <person name="Lee J.H."/>
            <person name="Mock T."/>
            <person name="Rouze P."/>
            <person name="Simmons M.P."/>
            <person name="Aerts A.L."/>
            <person name="Allen A.E."/>
            <person name="Cuvelier M.L."/>
            <person name="Derelle E."/>
            <person name="Everett M.V."/>
            <person name="Foulon E."/>
            <person name="Grimwood J."/>
            <person name="Gundlach H."/>
            <person name="Henrissat B."/>
            <person name="Napoli C."/>
            <person name="McDonald S.M."/>
            <person name="Parker M.S."/>
            <person name="Rombauts S."/>
            <person name="Salamov A."/>
            <person name="Von Dassow P."/>
            <person name="Badger J.H."/>
            <person name="Coutinho P.M."/>
            <person name="Demir E."/>
            <person name="Dubchak I."/>
            <person name="Gentemann C."/>
            <person name="Eikrem W."/>
            <person name="Gready J.E."/>
            <person name="John U."/>
            <person name="Lanier W."/>
            <person name="Lindquist E.A."/>
            <person name="Lucas S."/>
            <person name="Mayer K.F."/>
            <person name="Moreau H."/>
            <person name="Not F."/>
            <person name="Otillar R."/>
            <person name="Panaud O."/>
            <person name="Pangilinan J."/>
            <person name="Paulsen I."/>
            <person name="Piegu B."/>
            <person name="Poliakov A."/>
            <person name="Robbens S."/>
            <person name="Schmutz J."/>
            <person name="Toulza E."/>
            <person name="Wyss T."/>
            <person name="Zelensky A."/>
            <person name="Zhou K."/>
            <person name="Armbrust E.V."/>
            <person name="Bhattacharya D."/>
            <person name="Goodenough U.W."/>
            <person name="Van de Peer Y."/>
            <person name="Grigoriev I.V."/>
        </authorList>
    </citation>
    <scope>NUCLEOTIDE SEQUENCE [LARGE SCALE GENOMIC DNA]</scope>
    <source>
        <strain evidence="7 8">CCMP1545</strain>
    </source>
</reference>
<sequence>MTAATEEKTEREYAAMAEGLGKKLKTAISGGKAPLLKILQDASDALSRVGQGEEGGEIKELPKNLVLKGLLKNKDQILALVSQEVRLYTALCLSDVLRIFAPEEPFQNDETLKDIYSAFLEALKHLEDPTKVAFQCAQSLLQNIATIGLCVPMLDLECEGAGALVVKLFQVLLDAVNPMNASLVEEDATKVLWTMLEESEDVGPEILSAIMERLVQPCKTDNSAAHALACELIRKNDSNLQLAVQHFLIDALKNKGNGEHAMSKRFVDVLEAIAVVDSTSLVTVWPVLMDELHCDDEDARMRAVKVFGRVLAAPGSTVAKDFAHYLTQFLRRFQDKKPEVRVEMLKWASAFVLNSECDDAAIENEVVSHFKERLYDFEEKVRVAAVAAVSDIAEVKPNAIDGEMLRSLGERMRDKRASVRHPVMKRLGAVYRAFAGRHADAETPAAEAARFDWIPSTLLKGCAQADVMHHGVEPVIVDLFPARVSVERRSMFWLSALCKQDEHASKALCCILRNKTYAQRDVRAYLDLRTKSRASQMSQGTGEELADVSADDFTRAIHTIACHFPDQTKAVASMEKVHAMKDGNIFRGFSSLLKPELSAAECTSITDDVLKRIGSKSATYEFAKLLMIKIAQQPFGREHVRKVLDIVAAAAKHKNATGSMTAALEHLVQLAGSAPHIFQGVAKELSSLIFHADASVVTAACKITADAPNCLAGAGSRQAKICERLKLLCVEGTRTQAMHAAATLAKLAAIGERNSEHANDLFVAVVEAAQEDELLDSNLPAVLATVQVVASNAPGLFLRHLEGVERFIVNDVLKRELPRGKKSRAAASSVAELRGWGIEALANGCCRAASLTGEQAASDERRGFIARVVDVLRATLSEPISGTEADAAHVKIAAVKATLLIARTENASIPADVFIAAMYASRYAPDDVIDMIQHGVAKEGLPHVYASALAVLAVECRGDTRKFASDALLAVVDRVRAKSEASVARLSRVMKDEEKLSRTLLTYTPEYALTTLVYLLAHHPSLPSKEDGAANDGIAYRPFQQMISVAVNALVHGTNGETIPAAYAMMRGLKRAKDANEEDANDHGIYVLADIALFVLKDVASTKGWDTGPYPGKVAYDRKLYVVGQSGTARNDPLTEGGRPRVGDFSHLPVGFSLKSGKAAAGGARTKPSGGRNNENALALAMTPAAKPTAAPSRMMPERAARKAAIVDDADASVEDEDDILPESNDADVVNLGRYGMEVIAPPLELPAPGGWDDAQTLVGSDEAATATEAPTTAPKTAPRPAPRSAEKSDAGGSSHKKKFLRPLSDKKNTDNKPSPLTAKTPVAKVASPVTALRRTRRRQENVDEYDFSPELDVAEAPVRVSKKAKGKR</sequence>
<dbReference type="EMBL" id="GG663747">
    <property type="protein sequence ID" value="EEH52802.1"/>
    <property type="molecule type" value="Genomic_DNA"/>
</dbReference>
<dbReference type="InterPro" id="IPR039776">
    <property type="entry name" value="Pds5"/>
</dbReference>
<evidence type="ECO:0000313" key="7">
    <source>
        <dbReference type="EMBL" id="EEH52802.1"/>
    </source>
</evidence>
<dbReference type="PANTHER" id="PTHR12663">
    <property type="entry name" value="ANDROGEN INDUCED INHIBITOR OF PROLIFERATION AS3 / PDS5-RELATED"/>
    <property type="match status" value="1"/>
</dbReference>
<dbReference type="SUPFAM" id="SSF48371">
    <property type="entry name" value="ARM repeat"/>
    <property type="match status" value="1"/>
</dbReference>
<evidence type="ECO:0000256" key="5">
    <source>
        <dbReference type="ARBA" id="ARBA00023306"/>
    </source>
</evidence>
<dbReference type="GeneID" id="9688507"/>
<dbReference type="GO" id="GO:0006281">
    <property type="term" value="P:DNA repair"/>
    <property type="evidence" value="ECO:0007669"/>
    <property type="project" value="TreeGrafter"/>
</dbReference>
<evidence type="ECO:0000313" key="8">
    <source>
        <dbReference type="Proteomes" id="UP000001876"/>
    </source>
</evidence>
<dbReference type="KEGG" id="mpp:MICPUCDRAFT_52702"/>
<dbReference type="GO" id="GO:0000785">
    <property type="term" value="C:chromatin"/>
    <property type="evidence" value="ECO:0007669"/>
    <property type="project" value="TreeGrafter"/>
</dbReference>
<dbReference type="GO" id="GO:0051301">
    <property type="term" value="P:cell division"/>
    <property type="evidence" value="ECO:0007669"/>
    <property type="project" value="UniProtKB-KW"/>
</dbReference>
<keyword evidence="4" id="KW-0539">Nucleus</keyword>
<dbReference type="GO" id="GO:0035825">
    <property type="term" value="P:homologous recombination"/>
    <property type="evidence" value="ECO:0007669"/>
    <property type="project" value="UniProtKB-ARBA"/>
</dbReference>
<keyword evidence="5" id="KW-0131">Cell cycle</keyword>
<evidence type="ECO:0000256" key="4">
    <source>
        <dbReference type="ARBA" id="ARBA00023242"/>
    </source>
</evidence>
<dbReference type="OrthoDB" id="512726at2759"/>
<accession>C1N4W4</accession>
<evidence type="ECO:0000256" key="1">
    <source>
        <dbReference type="ARBA" id="ARBA00004123"/>
    </source>
</evidence>
<dbReference type="Gene3D" id="1.25.10.10">
    <property type="entry name" value="Leucine-rich Repeat Variant"/>
    <property type="match status" value="1"/>
</dbReference>
<dbReference type="Pfam" id="PF20168">
    <property type="entry name" value="PDS5"/>
    <property type="match status" value="1"/>
</dbReference>
<dbReference type="OMA" id="CESATMR"/>
<dbReference type="InterPro" id="IPR011989">
    <property type="entry name" value="ARM-like"/>
</dbReference>
<feature type="region of interest" description="Disordered" evidence="6">
    <location>
        <begin position="1265"/>
        <end position="1369"/>
    </location>
</feature>
<dbReference type="GO" id="GO:0005634">
    <property type="term" value="C:nucleus"/>
    <property type="evidence" value="ECO:0007669"/>
    <property type="project" value="UniProtKB-SubCell"/>
</dbReference>
<dbReference type="InterPro" id="IPR016024">
    <property type="entry name" value="ARM-type_fold"/>
</dbReference>
<name>C1N4W4_MICPC</name>
<dbReference type="GO" id="GO:0007064">
    <property type="term" value="P:mitotic sister chromatid cohesion"/>
    <property type="evidence" value="ECO:0007669"/>
    <property type="project" value="InterPro"/>
</dbReference>
<evidence type="ECO:0000256" key="2">
    <source>
        <dbReference type="ARBA" id="ARBA00022618"/>
    </source>
</evidence>
<comment type="subcellular location">
    <subcellularLocation>
        <location evidence="1">Nucleus</location>
    </subcellularLocation>
</comment>
<organism evidence="8">
    <name type="scientific">Micromonas pusilla (strain CCMP1545)</name>
    <name type="common">Picoplanktonic green alga</name>
    <dbReference type="NCBI Taxonomy" id="564608"/>
    <lineage>
        <taxon>Eukaryota</taxon>
        <taxon>Viridiplantae</taxon>
        <taxon>Chlorophyta</taxon>
        <taxon>Mamiellophyceae</taxon>
        <taxon>Mamiellales</taxon>
        <taxon>Mamiellaceae</taxon>
        <taxon>Micromonas</taxon>
    </lineage>
</organism>
<dbReference type="PANTHER" id="PTHR12663:SF0">
    <property type="entry name" value="PRECOCIOUS DISSOCIATION OF SISTERS 5, ISOFORM A"/>
    <property type="match status" value="1"/>
</dbReference>
<proteinExistence type="predicted"/>
<evidence type="ECO:0000256" key="3">
    <source>
        <dbReference type="ARBA" id="ARBA00022776"/>
    </source>
</evidence>
<dbReference type="CDD" id="cd19953">
    <property type="entry name" value="PDS5"/>
    <property type="match status" value="1"/>
</dbReference>
<protein>
    <submittedName>
        <fullName evidence="7">Predicted protein</fullName>
    </submittedName>
</protein>
<gene>
    <name evidence="7" type="ORF">MICPUCDRAFT_52702</name>
</gene>
<keyword evidence="8" id="KW-1185">Reference proteome</keyword>
<dbReference type="eggNOG" id="KOG1525">
    <property type="taxonomic scope" value="Eukaryota"/>
</dbReference>
<evidence type="ECO:0000256" key="6">
    <source>
        <dbReference type="SAM" id="MobiDB-lite"/>
    </source>
</evidence>
<keyword evidence="2" id="KW-0132">Cell division</keyword>
<keyword evidence="3" id="KW-0498">Mitosis</keyword>